<name>A0A2U3R9M9_ORITS</name>
<dbReference type="AlphaFoldDB" id="A0A2U3R9M9"/>
<gene>
    <name evidence="1" type="ORF">UT176_01627</name>
</gene>
<dbReference type="EMBL" id="LS398547">
    <property type="protein sequence ID" value="SPR09901.1"/>
    <property type="molecule type" value="Genomic_DNA"/>
</dbReference>
<reference evidence="2" key="1">
    <citation type="submission" date="2018-03" db="EMBL/GenBank/DDBJ databases">
        <authorList>
            <person name="Batty M. E."/>
            <person name="Batty M E."/>
        </authorList>
    </citation>
    <scope>NUCLEOTIDE SEQUENCE [LARGE SCALE GENOMIC DNA]</scope>
</reference>
<organism evidence="1 2">
    <name type="scientific">Orientia tsutsugamushi</name>
    <name type="common">Rickettsia tsutsugamushi</name>
    <dbReference type="NCBI Taxonomy" id="784"/>
    <lineage>
        <taxon>Bacteria</taxon>
        <taxon>Pseudomonadati</taxon>
        <taxon>Pseudomonadota</taxon>
        <taxon>Alphaproteobacteria</taxon>
        <taxon>Rickettsiales</taxon>
        <taxon>Rickettsiaceae</taxon>
        <taxon>Rickettsieae</taxon>
        <taxon>Orientia</taxon>
    </lineage>
</organism>
<evidence type="ECO:0000313" key="2">
    <source>
        <dbReference type="Proteomes" id="UP000244960"/>
    </source>
</evidence>
<protein>
    <submittedName>
        <fullName evidence="1">Uncharacterized protein</fullName>
    </submittedName>
</protein>
<sequence length="49" mass="5319">MTDKINDSNNFNNIHNAKTDIENPKADSLNHNVAIKLINGDIADGIAIT</sequence>
<dbReference type="Proteomes" id="UP000244960">
    <property type="component" value="Chromosome I"/>
</dbReference>
<accession>A0A2U3R9M9</accession>
<proteinExistence type="predicted"/>
<dbReference type="RefSeq" id="WP_231966075.1">
    <property type="nucleotide sequence ID" value="NZ_LS398547.1"/>
</dbReference>
<evidence type="ECO:0000313" key="1">
    <source>
        <dbReference type="EMBL" id="SPR09901.1"/>
    </source>
</evidence>